<evidence type="ECO:0000256" key="1">
    <source>
        <dbReference type="SAM" id="SignalP"/>
    </source>
</evidence>
<dbReference type="PROSITE" id="PS51257">
    <property type="entry name" value="PROKAR_LIPOPROTEIN"/>
    <property type="match status" value="1"/>
</dbReference>
<dbReference type="AlphaFoldDB" id="A0A5D6V1L9"/>
<keyword evidence="1" id="KW-0732">Signal</keyword>
<proteinExistence type="predicted"/>
<dbReference type="EMBL" id="VTHL01000011">
    <property type="protein sequence ID" value="TYZ08918.1"/>
    <property type="molecule type" value="Genomic_DNA"/>
</dbReference>
<gene>
    <name evidence="2" type="ORF">FY528_11935</name>
</gene>
<name>A0A5D6V1L9_9BACT</name>
<reference evidence="2 3" key="1">
    <citation type="submission" date="2019-08" db="EMBL/GenBank/DDBJ databases">
        <authorList>
            <person name="Seo M.-J."/>
        </authorList>
    </citation>
    <scope>NUCLEOTIDE SEQUENCE [LARGE SCALE GENOMIC DNA]</scope>
    <source>
        <strain evidence="2 3">KIGAM108</strain>
    </source>
</reference>
<comment type="caution">
    <text evidence="2">The sequence shown here is derived from an EMBL/GenBank/DDBJ whole genome shotgun (WGS) entry which is preliminary data.</text>
</comment>
<accession>A0A5D6V1L9</accession>
<feature type="chain" id="PRO_5023042700" description="SH3 domain-containing protein" evidence="1">
    <location>
        <begin position="21"/>
        <end position="97"/>
    </location>
</feature>
<evidence type="ECO:0008006" key="4">
    <source>
        <dbReference type="Google" id="ProtNLM"/>
    </source>
</evidence>
<keyword evidence="3" id="KW-1185">Reference proteome</keyword>
<evidence type="ECO:0000313" key="2">
    <source>
        <dbReference type="EMBL" id="TYZ08918.1"/>
    </source>
</evidence>
<protein>
    <recommendedName>
        <fullName evidence="4">SH3 domain-containing protein</fullName>
    </recommendedName>
</protein>
<dbReference type="Proteomes" id="UP000322791">
    <property type="component" value="Unassembled WGS sequence"/>
</dbReference>
<evidence type="ECO:0000313" key="3">
    <source>
        <dbReference type="Proteomes" id="UP000322791"/>
    </source>
</evidence>
<sequence length="97" mass="10622">MRRLLLFSGLVGALASCTTASESTTSTKPDRDPVAHSTIVECILYDGMTKTSPQLVTVTAGTEVQITDTVDYYFMKARVVKDGKTYSGYLQRQCFGK</sequence>
<feature type="signal peptide" evidence="1">
    <location>
        <begin position="1"/>
        <end position="20"/>
    </location>
</feature>
<dbReference type="RefSeq" id="WP_149071243.1">
    <property type="nucleotide sequence ID" value="NZ_VTHL01000011.1"/>
</dbReference>
<organism evidence="2 3">
    <name type="scientific">Hymenobacter lutimineralis</name>
    <dbReference type="NCBI Taxonomy" id="2606448"/>
    <lineage>
        <taxon>Bacteria</taxon>
        <taxon>Pseudomonadati</taxon>
        <taxon>Bacteroidota</taxon>
        <taxon>Cytophagia</taxon>
        <taxon>Cytophagales</taxon>
        <taxon>Hymenobacteraceae</taxon>
        <taxon>Hymenobacter</taxon>
    </lineage>
</organism>